<dbReference type="STRING" id="1157962.A0A250WU26"/>
<dbReference type="OrthoDB" id="511846at2759"/>
<keyword evidence="2" id="KW-1185">Reference proteome</keyword>
<sequence length="133" mass="15172">MFFSRVLCIVYKTTGGKAWNPTGELKPLTSTQRRNRRQNVEQTLKNLSILKMAAANEPIHTERTQLYKPLTTWKLLWMRKRLNETKGILSWGESGVQGRANRELESRLRALSSVLRPHHLLSADPAVAHGSKP</sequence>
<proteinExistence type="predicted"/>
<protein>
    <submittedName>
        <fullName evidence="1">Uncharacterized protein</fullName>
    </submittedName>
</protein>
<gene>
    <name evidence="1" type="ORF">CEUSTIGMA_g1776.t1</name>
</gene>
<dbReference type="AlphaFoldDB" id="A0A250WU26"/>
<name>A0A250WU26_9CHLO</name>
<accession>A0A250WU26</accession>
<reference evidence="1 2" key="1">
    <citation type="submission" date="2017-08" db="EMBL/GenBank/DDBJ databases">
        <title>Acidophilic green algal genome provides insights into adaptation to an acidic environment.</title>
        <authorList>
            <person name="Hirooka S."/>
            <person name="Hirose Y."/>
            <person name="Kanesaki Y."/>
            <person name="Higuchi S."/>
            <person name="Fujiwara T."/>
            <person name="Onuma R."/>
            <person name="Era A."/>
            <person name="Ohbayashi R."/>
            <person name="Uzuka A."/>
            <person name="Nozaki H."/>
            <person name="Yoshikawa H."/>
            <person name="Miyagishima S.Y."/>
        </authorList>
    </citation>
    <scope>NUCLEOTIDE SEQUENCE [LARGE SCALE GENOMIC DNA]</scope>
    <source>
        <strain evidence="1 2">NIES-2499</strain>
    </source>
</reference>
<evidence type="ECO:0000313" key="1">
    <source>
        <dbReference type="EMBL" id="GAX74327.1"/>
    </source>
</evidence>
<dbReference type="Proteomes" id="UP000232323">
    <property type="component" value="Unassembled WGS sequence"/>
</dbReference>
<organism evidence="1 2">
    <name type="scientific">Chlamydomonas eustigma</name>
    <dbReference type="NCBI Taxonomy" id="1157962"/>
    <lineage>
        <taxon>Eukaryota</taxon>
        <taxon>Viridiplantae</taxon>
        <taxon>Chlorophyta</taxon>
        <taxon>core chlorophytes</taxon>
        <taxon>Chlorophyceae</taxon>
        <taxon>CS clade</taxon>
        <taxon>Chlamydomonadales</taxon>
        <taxon>Chlamydomonadaceae</taxon>
        <taxon>Chlamydomonas</taxon>
    </lineage>
</organism>
<dbReference type="EMBL" id="BEGY01000007">
    <property type="protein sequence ID" value="GAX74327.1"/>
    <property type="molecule type" value="Genomic_DNA"/>
</dbReference>
<evidence type="ECO:0000313" key="2">
    <source>
        <dbReference type="Proteomes" id="UP000232323"/>
    </source>
</evidence>
<comment type="caution">
    <text evidence="1">The sequence shown here is derived from an EMBL/GenBank/DDBJ whole genome shotgun (WGS) entry which is preliminary data.</text>
</comment>